<organism evidence="15">
    <name type="scientific">Drosophila rhopaloa</name>
    <name type="common">Fruit fly</name>
    <dbReference type="NCBI Taxonomy" id="1041015"/>
    <lineage>
        <taxon>Eukaryota</taxon>
        <taxon>Metazoa</taxon>
        <taxon>Ecdysozoa</taxon>
        <taxon>Arthropoda</taxon>
        <taxon>Hexapoda</taxon>
        <taxon>Insecta</taxon>
        <taxon>Pterygota</taxon>
        <taxon>Neoptera</taxon>
        <taxon>Endopterygota</taxon>
        <taxon>Diptera</taxon>
        <taxon>Brachycera</taxon>
        <taxon>Muscomorpha</taxon>
        <taxon>Ephydroidea</taxon>
        <taxon>Drosophilidae</taxon>
        <taxon>Drosophila</taxon>
        <taxon>Sophophora</taxon>
    </lineage>
</organism>
<evidence type="ECO:0000256" key="1">
    <source>
        <dbReference type="ARBA" id="ARBA00002914"/>
    </source>
</evidence>
<dbReference type="GO" id="GO:0006006">
    <property type="term" value="P:glucose metabolic process"/>
    <property type="evidence" value="ECO:0007669"/>
    <property type="project" value="UniProtKB-KW"/>
</dbReference>
<keyword evidence="6 11" id="KW-0313">Glucose metabolism</keyword>
<feature type="domain" description="Glucose-6-phosphate dehydrogenase NAD-binding" evidence="13">
    <location>
        <begin position="15"/>
        <end position="194"/>
    </location>
</feature>
<dbReference type="PIRSF" id="PIRSF000110">
    <property type="entry name" value="G6PD"/>
    <property type="match status" value="1"/>
</dbReference>
<evidence type="ECO:0000259" key="13">
    <source>
        <dbReference type="Pfam" id="PF00479"/>
    </source>
</evidence>
<evidence type="ECO:0000256" key="6">
    <source>
        <dbReference type="ARBA" id="ARBA00022526"/>
    </source>
</evidence>
<evidence type="ECO:0000256" key="8">
    <source>
        <dbReference type="ARBA" id="ARBA00023002"/>
    </source>
</evidence>
<comment type="similarity">
    <text evidence="11">Belongs to the glucose-6-phosphate dehydrogenase family.</text>
</comment>
<dbReference type="RefSeq" id="XP_016970623.2">
    <property type="nucleotide sequence ID" value="XM_017115134.2"/>
</dbReference>
<dbReference type="SUPFAM" id="SSF55347">
    <property type="entry name" value="Glyceraldehyde-3-phosphate dehydrogenase-like, C-terminal domain"/>
    <property type="match status" value="1"/>
</dbReference>
<dbReference type="GO" id="GO:0005829">
    <property type="term" value="C:cytosol"/>
    <property type="evidence" value="ECO:0007669"/>
    <property type="project" value="UniProtKB-SubCell"/>
</dbReference>
<dbReference type="PANTHER" id="PTHR23429:SF0">
    <property type="entry name" value="GLUCOSE-6-PHOSPHATE 1-DEHYDROGENASE"/>
    <property type="match status" value="1"/>
</dbReference>
<comment type="function">
    <text evidence="1">Cytosolic glucose-6-phosphate dehydrogenase that catalyzes the first and rate-limiting step of the oxidative branch within the pentose phosphate pathway/shunt, an alternative route to glycolysis for the dissimilation of carbohydrates and a major source of reducing power and metabolic intermediates for fatty acid and nucleic acid biosynthetic processes.</text>
</comment>
<feature type="compositionally biased region" description="Polar residues" evidence="12">
    <location>
        <begin position="526"/>
        <end position="536"/>
    </location>
</feature>
<dbReference type="GO" id="GO:0009051">
    <property type="term" value="P:pentose-phosphate shunt, oxidative branch"/>
    <property type="evidence" value="ECO:0007669"/>
    <property type="project" value="TreeGrafter"/>
</dbReference>
<accession>A0A6P4E5S7</accession>
<dbReference type="GO" id="GO:0004345">
    <property type="term" value="F:glucose-6-phosphate dehydrogenase activity"/>
    <property type="evidence" value="ECO:0007669"/>
    <property type="project" value="UniProtKB-EC"/>
</dbReference>
<dbReference type="OrthoDB" id="60984at2759"/>
<evidence type="ECO:0000256" key="12">
    <source>
        <dbReference type="SAM" id="MobiDB-lite"/>
    </source>
</evidence>
<comment type="function">
    <text evidence="11">Catalyzes the rate-limiting step of the oxidative pentose-phosphate pathway, which represents a route for the dissimilation of carbohydrates besides glycolysis.</text>
</comment>
<evidence type="ECO:0000256" key="11">
    <source>
        <dbReference type="RuleBase" id="RU362120"/>
    </source>
</evidence>
<sequence>MLPIDPHNEMAYSFVVFGASGSLAKQKVFPALWSLYRENRFPQGVKIFTFCRTQLQTKTLRLQVLPYMDLDKNRDPKKYNRFWTNVHCLQGEYDRPEHYVALSEAMVRQEEKHSQVHANRIFYLALPPVVFDQVTLNASRKCTSPSGWTRIIVEKPFARDDVSFRTYQTSLCNSFRESQIYLMDHLLSRQVMQNFFALRYSNHLWGETLNNRHVAAVMISVKCELPVQAGRADYFNQFGIIRDLMTNHMIQVLAMLTMDQPYANSADDLRVERLKILRQVLTPNMGDVVLAQYRNNGREADPAKCGYTEHSYVPKDSFTPTFALVVLHINNRRWSGVPFILRAGKAMNDSKSEVRIQYKPGDCDVFHSESADVRNELVLRSFPTEEVFMRMRLKRHGEDLCLRESEISLRVDDRGPRGIEGYPGFLLNVFQGDQTLFMRTDEQCEIWRIFSPILSSIETDRPRPLHYDFGSRGPLQAYRQAERAGFVFFASDEWHQSEEALEYTVKKSKQLIGPHTAFKPVRQPRSVRNSKLSSKS</sequence>
<evidence type="ECO:0000256" key="5">
    <source>
        <dbReference type="ARBA" id="ARBA00020444"/>
    </source>
</evidence>
<dbReference type="UniPathway" id="UPA00115">
    <property type="reaction ID" value="UER00408"/>
</dbReference>
<dbReference type="GeneID" id="108038355"/>
<keyword evidence="9 11" id="KW-0119">Carbohydrate metabolism</keyword>
<dbReference type="PRINTS" id="PR00079">
    <property type="entry name" value="G6PDHDRGNASE"/>
</dbReference>
<dbReference type="GO" id="GO:0050661">
    <property type="term" value="F:NADP binding"/>
    <property type="evidence" value="ECO:0007669"/>
    <property type="project" value="InterPro"/>
</dbReference>
<comment type="subcellular location">
    <subcellularLocation>
        <location evidence="2">Cytoplasm</location>
        <location evidence="2">Cytosol</location>
    </subcellularLocation>
</comment>
<dbReference type="InterPro" id="IPR022674">
    <property type="entry name" value="G6P_DH_NAD-bd"/>
</dbReference>
<evidence type="ECO:0000256" key="9">
    <source>
        <dbReference type="ARBA" id="ARBA00023277"/>
    </source>
</evidence>
<evidence type="ECO:0000256" key="4">
    <source>
        <dbReference type="ARBA" id="ARBA00013019"/>
    </source>
</evidence>
<evidence type="ECO:0000256" key="2">
    <source>
        <dbReference type="ARBA" id="ARBA00004514"/>
    </source>
</evidence>
<dbReference type="AlphaFoldDB" id="A0A6P4E5S7"/>
<evidence type="ECO:0000256" key="10">
    <source>
        <dbReference type="ARBA" id="ARBA00047696"/>
    </source>
</evidence>
<feature type="domain" description="Glucose-6-phosphate dehydrogenase C-terminal" evidence="14">
    <location>
        <begin position="197"/>
        <end position="485"/>
    </location>
</feature>
<dbReference type="InterPro" id="IPR001282">
    <property type="entry name" value="G6P_DH"/>
</dbReference>
<evidence type="ECO:0000313" key="15">
    <source>
        <dbReference type="RefSeq" id="XP_016970623.1"/>
    </source>
</evidence>
<proteinExistence type="inferred from homology"/>
<dbReference type="Gene3D" id="3.30.360.10">
    <property type="entry name" value="Dihydrodipicolinate Reductase, domain 2"/>
    <property type="match status" value="1"/>
</dbReference>
<evidence type="ECO:0000256" key="7">
    <source>
        <dbReference type="ARBA" id="ARBA00022857"/>
    </source>
</evidence>
<name>A0A6P4E5S7_DRORH</name>
<dbReference type="RefSeq" id="XP_016970623.1">
    <property type="nucleotide sequence ID" value="XM_017115134.1"/>
</dbReference>
<dbReference type="InterPro" id="IPR022675">
    <property type="entry name" value="G6P_DH_C"/>
</dbReference>
<dbReference type="OMA" id="TWNNKHI"/>
<feature type="region of interest" description="Disordered" evidence="12">
    <location>
        <begin position="514"/>
        <end position="536"/>
    </location>
</feature>
<keyword evidence="8 11" id="KW-0560">Oxidoreductase</keyword>
<dbReference type="NCBIfam" id="TIGR00871">
    <property type="entry name" value="zwf"/>
    <property type="match status" value="1"/>
</dbReference>
<dbReference type="InterPro" id="IPR036291">
    <property type="entry name" value="NAD(P)-bd_dom_sf"/>
</dbReference>
<reference evidence="15" key="1">
    <citation type="submission" date="2025-08" db="UniProtKB">
        <authorList>
            <consortium name="RefSeq"/>
        </authorList>
    </citation>
    <scope>IDENTIFICATION</scope>
</reference>
<evidence type="ECO:0000256" key="3">
    <source>
        <dbReference type="ARBA" id="ARBA00004937"/>
    </source>
</evidence>
<gene>
    <name evidence="15" type="primary">LOC108038355</name>
</gene>
<dbReference type="Gene3D" id="3.40.50.720">
    <property type="entry name" value="NAD(P)-binding Rossmann-like Domain"/>
    <property type="match status" value="1"/>
</dbReference>
<comment type="catalytic activity">
    <reaction evidence="10">
        <text>D-glucose 6-phosphate + NADP(+) = 6-phospho-D-glucono-1,5-lactone + NADPH + H(+)</text>
        <dbReference type="Rhea" id="RHEA:15841"/>
        <dbReference type="ChEBI" id="CHEBI:15378"/>
        <dbReference type="ChEBI" id="CHEBI:57783"/>
        <dbReference type="ChEBI" id="CHEBI:57955"/>
        <dbReference type="ChEBI" id="CHEBI:58349"/>
        <dbReference type="ChEBI" id="CHEBI:61548"/>
        <dbReference type="EC" id="1.1.1.49"/>
    </reaction>
    <physiologicalReaction direction="left-to-right" evidence="10">
        <dbReference type="Rhea" id="RHEA:15842"/>
    </physiologicalReaction>
</comment>
<protein>
    <recommendedName>
        <fullName evidence="5 11">Glucose-6-phosphate 1-dehydrogenase</fullName>
        <ecNumber evidence="4 11">1.1.1.49</ecNumber>
    </recommendedName>
</protein>
<dbReference type="Pfam" id="PF00479">
    <property type="entry name" value="G6PD_N"/>
    <property type="match status" value="1"/>
</dbReference>
<comment type="pathway">
    <text evidence="3 11">Carbohydrate degradation; pentose phosphate pathway; D-ribulose 5-phosphate from D-glucose 6-phosphate (oxidative stage): step 1/3.</text>
</comment>
<keyword evidence="7 11" id="KW-0521">NADP</keyword>
<evidence type="ECO:0000259" key="14">
    <source>
        <dbReference type="Pfam" id="PF02781"/>
    </source>
</evidence>
<dbReference type="SUPFAM" id="SSF51735">
    <property type="entry name" value="NAD(P)-binding Rossmann-fold domains"/>
    <property type="match status" value="1"/>
</dbReference>
<dbReference type="EC" id="1.1.1.49" evidence="4 11"/>
<dbReference type="Pfam" id="PF02781">
    <property type="entry name" value="G6PD_C"/>
    <property type="match status" value="1"/>
</dbReference>
<dbReference type="PANTHER" id="PTHR23429">
    <property type="entry name" value="GLUCOSE-6-PHOSPHATE 1-DEHYDROGENASE G6PD"/>
    <property type="match status" value="1"/>
</dbReference>